<dbReference type="InterPro" id="IPR000595">
    <property type="entry name" value="cNMP-bd_dom"/>
</dbReference>
<dbReference type="InterPro" id="IPR050503">
    <property type="entry name" value="cAMP-dep_PK_reg_su-like"/>
</dbReference>
<feature type="compositionally biased region" description="Low complexity" evidence="4">
    <location>
        <begin position="43"/>
        <end position="53"/>
    </location>
</feature>
<dbReference type="WBParaSite" id="maker-unitig_38248-snap-gene-0.2-mRNA-1">
    <property type="protein sequence ID" value="maker-unitig_38248-snap-gene-0.2-mRNA-1"/>
    <property type="gene ID" value="maker-unitig_38248-snap-gene-0.2"/>
</dbReference>
<keyword evidence="3" id="KW-0114">cAMP</keyword>
<feature type="domain" description="Cyclic nucleotide-binding" evidence="5">
    <location>
        <begin position="239"/>
        <end position="309"/>
    </location>
</feature>
<feature type="region of interest" description="Disordered" evidence="4">
    <location>
        <begin position="1"/>
        <end position="53"/>
    </location>
</feature>
<evidence type="ECO:0000313" key="6">
    <source>
        <dbReference type="Proteomes" id="UP000095280"/>
    </source>
</evidence>
<dbReference type="AlphaFoldDB" id="A0A1I8FLS0"/>
<feature type="region of interest" description="Disordered" evidence="4">
    <location>
        <begin position="358"/>
        <end position="449"/>
    </location>
</feature>
<dbReference type="GO" id="GO:0034236">
    <property type="term" value="F:protein kinase A catalytic subunit binding"/>
    <property type="evidence" value="ECO:0007669"/>
    <property type="project" value="TreeGrafter"/>
</dbReference>
<name>A0A1I8FLS0_9PLAT</name>
<dbReference type="Pfam" id="PF00027">
    <property type="entry name" value="cNMP_binding"/>
    <property type="match status" value="2"/>
</dbReference>
<evidence type="ECO:0000256" key="3">
    <source>
        <dbReference type="ARBA" id="ARBA00023149"/>
    </source>
</evidence>
<organism evidence="6 7">
    <name type="scientific">Macrostomum lignano</name>
    <dbReference type="NCBI Taxonomy" id="282301"/>
    <lineage>
        <taxon>Eukaryota</taxon>
        <taxon>Metazoa</taxon>
        <taxon>Spiralia</taxon>
        <taxon>Lophotrochozoa</taxon>
        <taxon>Platyhelminthes</taxon>
        <taxon>Rhabditophora</taxon>
        <taxon>Macrostomorpha</taxon>
        <taxon>Macrostomida</taxon>
        <taxon>Macrostomidae</taxon>
        <taxon>Macrostomum</taxon>
    </lineage>
</organism>
<reference evidence="7" key="1">
    <citation type="submission" date="2016-11" db="UniProtKB">
        <authorList>
            <consortium name="WormBaseParasite"/>
        </authorList>
    </citation>
    <scope>IDENTIFICATION</scope>
</reference>
<evidence type="ECO:0000256" key="4">
    <source>
        <dbReference type="SAM" id="MobiDB-lite"/>
    </source>
</evidence>
<accession>A0A1I8FLS0</accession>
<feature type="compositionally biased region" description="Polar residues" evidence="4">
    <location>
        <begin position="358"/>
        <end position="369"/>
    </location>
</feature>
<dbReference type="GO" id="GO:0030552">
    <property type="term" value="F:cAMP binding"/>
    <property type="evidence" value="ECO:0007669"/>
    <property type="project" value="UniProtKB-KW"/>
</dbReference>
<evidence type="ECO:0000256" key="1">
    <source>
        <dbReference type="ARBA" id="ARBA00005753"/>
    </source>
</evidence>
<sequence>MQASVPSAPVVSHNQTVDIAQPANQSDSSDDDVIDSPLFNYNSAEQPPSEAESSCPQFVIDECDPTLPPPSTETPYEIRTTRRSVISAVDMEELNESDFADTGKDFTKSADDIDKIVRNIRTVVLFEGYDVEELQLVASYMYNRKVEPGDVVIEFGGPGDAFYVVNTGQFKCTVPASNGQQITVRSYDGDGYFGELALINHAPRAANIVAQSSGSLWVLDALRNGWLRKQRAIVNAERFEQGDPGDAMYFIMDGEVDVLIDSKQVKRMHQNEFFGERALVLDEGRAATCIAVAKVRLAKLPKESFCLVIPDSVIECMQEHIARFFAASAVAWLSLARLECTLLGEAIRLGSCVYRASSSTEQPGNSNGVPSLPLTDRSAGQPHRPVRQLGSCRCSQRPDSSRQAGRPRSKINLPRVGRHLAGGAAAAPMNGTSRRVGEGLSKGVVQSQD</sequence>
<keyword evidence="2" id="KW-0547">Nucleotide-binding</keyword>
<dbReference type="GO" id="GO:0005952">
    <property type="term" value="C:cAMP-dependent protein kinase complex"/>
    <property type="evidence" value="ECO:0007669"/>
    <property type="project" value="InterPro"/>
</dbReference>
<feature type="compositionally biased region" description="Polar residues" evidence="4">
    <location>
        <begin position="12"/>
        <end position="25"/>
    </location>
</feature>
<dbReference type="PROSITE" id="PS50042">
    <property type="entry name" value="CNMP_BINDING_3"/>
    <property type="match status" value="2"/>
</dbReference>
<comment type="similarity">
    <text evidence="1">Belongs to the cAMP-dependent kinase regulatory chain family.</text>
</comment>
<dbReference type="SMART" id="SM00100">
    <property type="entry name" value="cNMP"/>
    <property type="match status" value="2"/>
</dbReference>
<dbReference type="Proteomes" id="UP000095280">
    <property type="component" value="Unplaced"/>
</dbReference>
<dbReference type="InterPro" id="IPR018490">
    <property type="entry name" value="cNMP-bd_dom_sf"/>
</dbReference>
<proteinExistence type="inferred from homology"/>
<dbReference type="GO" id="GO:0004862">
    <property type="term" value="F:cAMP-dependent protein kinase inhibitor activity"/>
    <property type="evidence" value="ECO:0007669"/>
    <property type="project" value="TreeGrafter"/>
</dbReference>
<dbReference type="PRINTS" id="PR00103">
    <property type="entry name" value="CAMPKINASE"/>
</dbReference>
<dbReference type="PROSITE" id="PS00889">
    <property type="entry name" value="CNMP_BINDING_2"/>
    <property type="match status" value="1"/>
</dbReference>
<dbReference type="PANTHER" id="PTHR11635">
    <property type="entry name" value="CAMP-DEPENDENT PROTEIN KINASE REGULATORY CHAIN"/>
    <property type="match status" value="1"/>
</dbReference>
<dbReference type="SUPFAM" id="SSF51206">
    <property type="entry name" value="cAMP-binding domain-like"/>
    <property type="match status" value="2"/>
</dbReference>
<feature type="domain" description="Cyclic nucleotide-binding" evidence="5">
    <location>
        <begin position="125"/>
        <end position="220"/>
    </location>
</feature>
<evidence type="ECO:0000259" key="5">
    <source>
        <dbReference type="PROSITE" id="PS50042"/>
    </source>
</evidence>
<dbReference type="Gene3D" id="2.60.120.10">
    <property type="entry name" value="Jelly Rolls"/>
    <property type="match status" value="2"/>
</dbReference>
<keyword evidence="2" id="KW-0116">cAMP-binding</keyword>
<evidence type="ECO:0000313" key="7">
    <source>
        <dbReference type="WBParaSite" id="maker-unitig_38248-snap-gene-0.2-mRNA-1"/>
    </source>
</evidence>
<protein>
    <submittedName>
        <fullName evidence="7">cAMP-dependent protein kinase regulatory subunit</fullName>
    </submittedName>
</protein>
<dbReference type="InterPro" id="IPR014710">
    <property type="entry name" value="RmlC-like_jellyroll"/>
</dbReference>
<dbReference type="InterPro" id="IPR018488">
    <property type="entry name" value="cNMP-bd_CS"/>
</dbReference>
<dbReference type="PANTHER" id="PTHR11635:SF152">
    <property type="entry name" value="CAMP-DEPENDENT PROTEIN KINASE TYPE I REGULATORY SUBUNIT-RELATED"/>
    <property type="match status" value="1"/>
</dbReference>
<feature type="compositionally biased region" description="Polar residues" evidence="4">
    <location>
        <begin position="393"/>
        <end position="403"/>
    </location>
</feature>
<dbReference type="CDD" id="cd00038">
    <property type="entry name" value="CAP_ED"/>
    <property type="match status" value="2"/>
</dbReference>
<evidence type="ECO:0000256" key="2">
    <source>
        <dbReference type="ARBA" id="ARBA00022566"/>
    </source>
</evidence>
<dbReference type="GO" id="GO:0005829">
    <property type="term" value="C:cytosol"/>
    <property type="evidence" value="ECO:0007669"/>
    <property type="project" value="TreeGrafter"/>
</dbReference>
<keyword evidence="6" id="KW-1185">Reference proteome</keyword>